<reference evidence="1 2" key="1">
    <citation type="submission" date="2018-02" db="EMBL/GenBank/DDBJ databases">
        <title>Novel Leptospira species isolated from soil and water in Japan.</title>
        <authorList>
            <person name="Nakao R."/>
            <person name="Masuzawa T."/>
        </authorList>
    </citation>
    <scope>NUCLEOTIDE SEQUENCE [LARGE SCALE GENOMIC DNA]</scope>
    <source>
        <strain evidence="1 2">YH101</strain>
    </source>
</reference>
<evidence type="ECO:0000313" key="1">
    <source>
        <dbReference type="EMBL" id="GBF50308.1"/>
    </source>
</evidence>
<sequence length="69" mass="6887">MAVGFDLEGAGAAGAGFALPTGAFGEAFGFSSFLAAVLVGLEGFSLEGAFFFADGTDFFDAFFATIGVI</sequence>
<accession>A0A2P2E0A5</accession>
<dbReference type="Proteomes" id="UP000245133">
    <property type="component" value="Unassembled WGS sequence"/>
</dbReference>
<dbReference type="AlphaFoldDB" id="A0A2P2E0A5"/>
<dbReference type="EMBL" id="BFBB01000004">
    <property type="protein sequence ID" value="GBF50308.1"/>
    <property type="molecule type" value="Genomic_DNA"/>
</dbReference>
<proteinExistence type="predicted"/>
<dbReference type="GO" id="GO:0016787">
    <property type="term" value="F:hydrolase activity"/>
    <property type="evidence" value="ECO:0007669"/>
    <property type="project" value="UniProtKB-KW"/>
</dbReference>
<organism evidence="1 2">
    <name type="scientific">Leptospira ryugenii</name>
    <dbReference type="NCBI Taxonomy" id="1917863"/>
    <lineage>
        <taxon>Bacteria</taxon>
        <taxon>Pseudomonadati</taxon>
        <taxon>Spirochaetota</taxon>
        <taxon>Spirochaetia</taxon>
        <taxon>Leptospirales</taxon>
        <taxon>Leptospiraceae</taxon>
        <taxon>Leptospira</taxon>
    </lineage>
</organism>
<comment type="caution">
    <text evidence="1">The sequence shown here is derived from an EMBL/GenBank/DDBJ whole genome shotgun (WGS) entry which is preliminary data.</text>
</comment>
<protein>
    <submittedName>
        <fullName evidence="1">Alpha/beta hydrolase domain-containing protein</fullName>
    </submittedName>
</protein>
<keyword evidence="1" id="KW-0378">Hydrolase</keyword>
<name>A0A2P2E0A5_9LEPT</name>
<gene>
    <name evidence="1" type="ORF">LPTSP4_18330</name>
</gene>
<evidence type="ECO:0000313" key="2">
    <source>
        <dbReference type="Proteomes" id="UP000245133"/>
    </source>
</evidence>
<keyword evidence="2" id="KW-1185">Reference proteome</keyword>